<evidence type="ECO:0000313" key="2">
    <source>
        <dbReference type="Proteomes" id="UP000824120"/>
    </source>
</evidence>
<reference evidence="1 2" key="1">
    <citation type="submission" date="2020-09" db="EMBL/GenBank/DDBJ databases">
        <title>De no assembly of potato wild relative species, Solanum commersonii.</title>
        <authorList>
            <person name="Cho K."/>
        </authorList>
    </citation>
    <scope>NUCLEOTIDE SEQUENCE [LARGE SCALE GENOMIC DNA]</scope>
    <source>
        <strain evidence="1">LZ3.2</strain>
        <tissue evidence="1">Leaf</tissue>
    </source>
</reference>
<dbReference type="AlphaFoldDB" id="A0A9J5WL12"/>
<gene>
    <name evidence="1" type="ORF">H5410_056344</name>
</gene>
<name>A0A9J5WL12_SOLCO</name>
<keyword evidence="2" id="KW-1185">Reference proteome</keyword>
<dbReference type="Proteomes" id="UP000824120">
    <property type="component" value="Chromosome 11"/>
</dbReference>
<accession>A0A9J5WL12</accession>
<protein>
    <submittedName>
        <fullName evidence="1">Uncharacterized protein</fullName>
    </submittedName>
</protein>
<proteinExistence type="predicted"/>
<comment type="caution">
    <text evidence="1">The sequence shown here is derived from an EMBL/GenBank/DDBJ whole genome shotgun (WGS) entry which is preliminary data.</text>
</comment>
<sequence>MPLLTQIKIQEKQSKWVKEKLEKMGEERNRRLVSNSGENTAAYCKRKPKSSKGQVYTTYSDKDNTALVKLIPKRLCSSLRRASGKPIAISVDRPQEDPFSKPSLVIMVQVTRSVQCDLDAVLLTKSTKKSRREKSMFVHPLNPVDIIDDTIEAKKDKKRKRNVSMGSSKEQVQINLPQLILSHIHRICVHDNKDHGLVYRLWLGEIFEYFQVPVKEWQVQTTKDVFGEVDHAAIPATSRGENAPMLEHVGLVEENSRLKEELSKTQASLDTERSSNYAHLKHIVDLLAKGSPSSSYFVPPSV</sequence>
<organism evidence="1 2">
    <name type="scientific">Solanum commersonii</name>
    <name type="common">Commerson's wild potato</name>
    <name type="synonym">Commerson's nightshade</name>
    <dbReference type="NCBI Taxonomy" id="4109"/>
    <lineage>
        <taxon>Eukaryota</taxon>
        <taxon>Viridiplantae</taxon>
        <taxon>Streptophyta</taxon>
        <taxon>Embryophyta</taxon>
        <taxon>Tracheophyta</taxon>
        <taxon>Spermatophyta</taxon>
        <taxon>Magnoliopsida</taxon>
        <taxon>eudicotyledons</taxon>
        <taxon>Gunneridae</taxon>
        <taxon>Pentapetalae</taxon>
        <taxon>asterids</taxon>
        <taxon>lamiids</taxon>
        <taxon>Solanales</taxon>
        <taxon>Solanaceae</taxon>
        <taxon>Solanoideae</taxon>
        <taxon>Solaneae</taxon>
        <taxon>Solanum</taxon>
    </lineage>
</organism>
<evidence type="ECO:0000313" key="1">
    <source>
        <dbReference type="EMBL" id="KAG5576210.1"/>
    </source>
</evidence>
<dbReference type="EMBL" id="JACXVP010000011">
    <property type="protein sequence ID" value="KAG5576210.1"/>
    <property type="molecule type" value="Genomic_DNA"/>
</dbReference>